<sequence>MTAFQADNTTSTLSNTMSIFYDKVFLERYKTALVFGNGAYRRKIPANSGKTIIFNRMAIPNLATTALTEGVTPSSIALSSTQVTATVAIYGSYTQTSEFYAETSIDEGLKEQVEVMGQHGGETVNQVIRKVLTTFQTTPGSTIQRANGRANDGAILSADVMTGQEIRRAVRTLKANKAMPFEDGFYAIIPVEAAYDLRGSTDWISANTYVNAENWKNGAIGKLHGVTFFETNDATVTAGGTATATTNFVASGVATTASLSITGGPTVTAIYETFVFGRQAYGIVEVEGADSGKEPIVIYKKSNANDTSNPLNLYSTIGWKAKFVAVTLNVLWIVGIRTAVGA</sequence>
<accession>A0A5C7J7I6</accession>
<organism evidence="1 2">
    <name type="scientific">Candidatus Dojkabacteria bacterium</name>
    <dbReference type="NCBI Taxonomy" id="2099670"/>
    <lineage>
        <taxon>Bacteria</taxon>
        <taxon>Candidatus Dojkabacteria</taxon>
    </lineage>
</organism>
<proteinExistence type="predicted"/>
<evidence type="ECO:0000313" key="1">
    <source>
        <dbReference type="EMBL" id="TXG77114.1"/>
    </source>
</evidence>
<gene>
    <name evidence="1" type="ORF">E6Q11_03315</name>
</gene>
<evidence type="ECO:0000313" key="2">
    <source>
        <dbReference type="Proteomes" id="UP000321026"/>
    </source>
</evidence>
<reference evidence="1 2" key="1">
    <citation type="submission" date="2018-09" db="EMBL/GenBank/DDBJ databases">
        <title>Metagenome Assembled Genomes from an Advanced Water Purification Facility.</title>
        <authorList>
            <person name="Stamps B.W."/>
            <person name="Spear J.R."/>
        </authorList>
    </citation>
    <scope>NUCLEOTIDE SEQUENCE [LARGE SCALE GENOMIC DNA]</scope>
    <source>
        <strain evidence="1">Bin_63_2</strain>
    </source>
</reference>
<dbReference type="NCBIfam" id="TIGR04387">
    <property type="entry name" value="capsid_maj_N4"/>
    <property type="match status" value="1"/>
</dbReference>
<dbReference type="AlphaFoldDB" id="A0A5C7J7I6"/>
<dbReference type="EMBL" id="SSDS01000053">
    <property type="protein sequence ID" value="TXG77114.1"/>
    <property type="molecule type" value="Genomic_DNA"/>
</dbReference>
<comment type="caution">
    <text evidence="1">The sequence shown here is derived from an EMBL/GenBank/DDBJ whole genome shotgun (WGS) entry which is preliminary data.</text>
</comment>
<name>A0A5C7J7I6_9BACT</name>
<dbReference type="Proteomes" id="UP000321026">
    <property type="component" value="Unassembled WGS sequence"/>
</dbReference>
<protein>
    <submittedName>
        <fullName evidence="1">N4-gp56 family major capsid protein</fullName>
    </submittedName>
</protein>